<accession>Q11EA4</accession>
<proteinExistence type="predicted"/>
<name>Q11EA4_CHESB</name>
<protein>
    <submittedName>
        <fullName evidence="2">Uncharacterized protein</fullName>
    </submittedName>
</protein>
<sequence length="97" mass="11114">MKGLWAPASRQPLEPRPRDCDQFAADRLKRNSASNYAENSLRVRTPDRPSHRAIHLMPRLRNRHPIQCEDQVPPPKRLSNYSLPIQTINSASVTCSE</sequence>
<organism evidence="2">
    <name type="scientific">Chelativorans sp. (strain BNC1)</name>
    <dbReference type="NCBI Taxonomy" id="266779"/>
    <lineage>
        <taxon>Bacteria</taxon>
        <taxon>Pseudomonadati</taxon>
        <taxon>Pseudomonadota</taxon>
        <taxon>Alphaproteobacteria</taxon>
        <taxon>Hyphomicrobiales</taxon>
        <taxon>Phyllobacteriaceae</taxon>
        <taxon>Chelativorans</taxon>
    </lineage>
</organism>
<dbReference type="KEGG" id="mes:Meso_2897"/>
<feature type="region of interest" description="Disordered" evidence="1">
    <location>
        <begin position="1"/>
        <end position="20"/>
    </location>
</feature>
<dbReference type="HOGENOM" id="CLU_2341654_0_0_5"/>
<evidence type="ECO:0000313" key="2">
    <source>
        <dbReference type="EMBL" id="ABG64271.1"/>
    </source>
</evidence>
<evidence type="ECO:0000256" key="1">
    <source>
        <dbReference type="SAM" id="MobiDB-lite"/>
    </source>
</evidence>
<reference evidence="2" key="1">
    <citation type="submission" date="2006-06" db="EMBL/GenBank/DDBJ databases">
        <title>Complete sequence of chromosome of Chelativorans sp. BNC1.</title>
        <authorList>
            <consortium name="US DOE Joint Genome Institute"/>
            <person name="Copeland A."/>
            <person name="Lucas S."/>
            <person name="Lapidus A."/>
            <person name="Barry K."/>
            <person name="Detter J.C."/>
            <person name="Glavina del Rio T."/>
            <person name="Hammon N."/>
            <person name="Israni S."/>
            <person name="Dalin E."/>
            <person name="Tice H."/>
            <person name="Pitluck S."/>
            <person name="Chertkov O."/>
            <person name="Brettin T."/>
            <person name="Bruce D."/>
            <person name="Han C."/>
            <person name="Tapia R."/>
            <person name="Gilna P."/>
            <person name="Schmutz J."/>
            <person name="Larimer F."/>
            <person name="Land M."/>
            <person name="Hauser L."/>
            <person name="Kyrpides N."/>
            <person name="Mikhailova N."/>
            <person name="Richardson P."/>
        </authorList>
    </citation>
    <scope>NUCLEOTIDE SEQUENCE</scope>
    <source>
        <strain evidence="2">BNC1</strain>
    </source>
</reference>
<dbReference type="AlphaFoldDB" id="Q11EA4"/>
<dbReference type="EMBL" id="CP000390">
    <property type="protein sequence ID" value="ABG64271.1"/>
    <property type="molecule type" value="Genomic_DNA"/>
</dbReference>
<gene>
    <name evidence="2" type="ordered locus">Meso_2897</name>
</gene>